<dbReference type="Proteomes" id="UP000828048">
    <property type="component" value="Chromosome 4"/>
</dbReference>
<organism evidence="1 2">
    <name type="scientific">Vaccinium darrowii</name>
    <dbReference type="NCBI Taxonomy" id="229202"/>
    <lineage>
        <taxon>Eukaryota</taxon>
        <taxon>Viridiplantae</taxon>
        <taxon>Streptophyta</taxon>
        <taxon>Embryophyta</taxon>
        <taxon>Tracheophyta</taxon>
        <taxon>Spermatophyta</taxon>
        <taxon>Magnoliopsida</taxon>
        <taxon>eudicotyledons</taxon>
        <taxon>Gunneridae</taxon>
        <taxon>Pentapetalae</taxon>
        <taxon>asterids</taxon>
        <taxon>Ericales</taxon>
        <taxon>Ericaceae</taxon>
        <taxon>Vaccinioideae</taxon>
        <taxon>Vaccinieae</taxon>
        <taxon>Vaccinium</taxon>
    </lineage>
</organism>
<evidence type="ECO:0000313" key="1">
    <source>
        <dbReference type="EMBL" id="KAH7859676.1"/>
    </source>
</evidence>
<reference evidence="1 2" key="1">
    <citation type="journal article" date="2021" name="Hortic Res">
        <title>High-quality reference genome and annotation aids understanding of berry development for evergreen blueberry (Vaccinium darrowii).</title>
        <authorList>
            <person name="Yu J."/>
            <person name="Hulse-Kemp A.M."/>
            <person name="Babiker E."/>
            <person name="Staton M."/>
        </authorList>
    </citation>
    <scope>NUCLEOTIDE SEQUENCE [LARGE SCALE GENOMIC DNA]</scope>
    <source>
        <strain evidence="2">cv. NJ 8807/NJ 8810</strain>
        <tissue evidence="1">Young leaf</tissue>
    </source>
</reference>
<evidence type="ECO:0000313" key="2">
    <source>
        <dbReference type="Proteomes" id="UP000828048"/>
    </source>
</evidence>
<dbReference type="EMBL" id="CM037154">
    <property type="protein sequence ID" value="KAH7859676.1"/>
    <property type="molecule type" value="Genomic_DNA"/>
</dbReference>
<sequence>MRARMLVLIIMGITACSSLVANANVGQGFATYYNPPYVPSACYGYQNNGVMVAGVSPTLWGNKAACGKTYKVTCIGSGNADPHPCIPGASVVVKVVDYCPGCPGPINLSKDAFAVIANPAAGKIVVSYSE</sequence>
<proteinExistence type="predicted"/>
<accession>A0ACB7Z1K1</accession>
<comment type="caution">
    <text evidence="1">The sequence shown here is derived from an EMBL/GenBank/DDBJ whole genome shotgun (WGS) entry which is preliminary data.</text>
</comment>
<keyword evidence="2" id="KW-1185">Reference proteome</keyword>
<name>A0ACB7Z1K1_9ERIC</name>
<gene>
    <name evidence="1" type="ORF">Vadar_004135</name>
</gene>
<protein>
    <submittedName>
        <fullName evidence="1">Uncharacterized protein</fullName>
    </submittedName>
</protein>